<keyword evidence="4" id="KW-1185">Reference proteome</keyword>
<proteinExistence type="predicted"/>
<feature type="region of interest" description="Disordered" evidence="1">
    <location>
        <begin position="658"/>
        <end position="737"/>
    </location>
</feature>
<dbReference type="InterPro" id="IPR019236">
    <property type="entry name" value="APP1_cat"/>
</dbReference>
<dbReference type="PANTHER" id="PTHR28208:SF3">
    <property type="entry name" value="PHOSPHATIDATE PHOSPHATASE APP1"/>
    <property type="match status" value="1"/>
</dbReference>
<name>A0A9P6MTP0_9FUNG</name>
<feature type="compositionally biased region" description="Basic residues" evidence="1">
    <location>
        <begin position="759"/>
        <end position="770"/>
    </location>
</feature>
<dbReference type="GO" id="GO:0008195">
    <property type="term" value="F:phosphatidate phosphatase activity"/>
    <property type="evidence" value="ECO:0007669"/>
    <property type="project" value="InterPro"/>
</dbReference>
<accession>A0A9P6MTP0</accession>
<evidence type="ECO:0000313" key="4">
    <source>
        <dbReference type="Proteomes" id="UP000703661"/>
    </source>
</evidence>
<dbReference type="InterPro" id="IPR052935">
    <property type="entry name" value="Mg2+_PAP"/>
</dbReference>
<reference evidence="3" key="1">
    <citation type="journal article" date="2020" name="Fungal Divers.">
        <title>Resolving the Mortierellaceae phylogeny through synthesis of multi-gene phylogenetics and phylogenomics.</title>
        <authorList>
            <person name="Vandepol N."/>
            <person name="Liber J."/>
            <person name="Desiro A."/>
            <person name="Na H."/>
            <person name="Kennedy M."/>
            <person name="Barry K."/>
            <person name="Grigoriev I.V."/>
            <person name="Miller A.N."/>
            <person name="O'Donnell K."/>
            <person name="Stajich J.E."/>
            <person name="Bonito G."/>
        </authorList>
    </citation>
    <scope>NUCLEOTIDE SEQUENCE</scope>
    <source>
        <strain evidence="3">NRRL 2769</strain>
    </source>
</reference>
<dbReference type="PANTHER" id="PTHR28208">
    <property type="entry name" value="PHOSPHATIDATE PHOSPHATASE APP1"/>
    <property type="match status" value="1"/>
</dbReference>
<feature type="region of interest" description="Disordered" evidence="1">
    <location>
        <begin position="759"/>
        <end position="813"/>
    </location>
</feature>
<feature type="compositionally biased region" description="Polar residues" evidence="1">
    <location>
        <begin position="791"/>
        <end position="807"/>
    </location>
</feature>
<sequence>MAMHTFTSDNTRLEVDRTSVVRKIAGVTKDNKVYETLESRFGMFLNSNTQGAQFEVQCVGIASTTHMELAGDAESDAPIEEVLMDGPGSPDIETEVAQDIAHLKDSLKQGGEEFLRVLKSDSGSAVSHIQHATAALKSAATGHNSRVTDEQSLSQKNQEGHSSHIEQLHSPLLSGDEDDGDNHDHAYDYCCDGDHDNTEKGLSSDSADEEPKYPSDCEIPLSKLATPGSVSSWRILKSAFRRTKHLHVGESSYGSMDTCKHPKTFNRLKFDSVITELPRGMDRVESDASLLGQMTPEVKDLGDGALPTIRAFSLPGGHFNGTLTMTNREVEIFRKQAGIDEGGVIGSHPKFLKLHAHHQDMAEPAHGIVNLIEPEGVSIISDIDDTIKETNVTEGARTVLRNTFLKEMKEVEGMANVYRKWWEKGAAVHYVSNSPWQLIPTLLEFFHSHMFPPGSAHLKVYENNVLKSYFTPPGENKRRSIREILKDFPDRKFILVGDSGEIDMEIYTDIANEYPNQVFRIFIRDITTARLKDLASKAPPIRGRSFSALKAPISAVTTGFGFFSQRSSNSVTHFHEVMSPGSEDAIEVSSPYEMTEEESRKKDDSFSPKLEPSGPSSLAPETAASRSGSSTPTISPRLQAKQFSANVKNATVSLLSSALRRSSSNSSKRNGGRSPGLSPLASEIGADEHPNEYPFPGVGSPNTSSWISQHSGTNGTNSNISDDHEDSEDYGSHSPYLNESVSHLNLTEEMFEGQEQIIAKHKQSQHKQRPTRNNTFSFSSSSPSSFASPAGTPSVSKGNSPLHTPSMSPRILAQPTRGQAGGIVGVHGFSSTTTTLSSSISTGSATTTTTITTNSTTVLSSSPSLSTSSPGAGTNILGSPSSFSTIKSPLEVWRDRVIRCKRRLPKGVTLTLFESADELERCPIVQEMFTKFEDAGQLSASNSPTSVSTSESEVFDDLGSSVEFIDRCFDTQIEDRTCQVSA</sequence>
<evidence type="ECO:0000313" key="3">
    <source>
        <dbReference type="EMBL" id="KAG0012089.1"/>
    </source>
</evidence>
<dbReference type="Pfam" id="PF09949">
    <property type="entry name" value="APP1_cat"/>
    <property type="match status" value="1"/>
</dbReference>
<feature type="compositionally biased region" description="Polar residues" evidence="1">
    <location>
        <begin position="624"/>
        <end position="635"/>
    </location>
</feature>
<feature type="compositionally biased region" description="Low complexity" evidence="1">
    <location>
        <begin position="658"/>
        <end position="669"/>
    </location>
</feature>
<dbReference type="Proteomes" id="UP000703661">
    <property type="component" value="Unassembled WGS sequence"/>
</dbReference>
<feature type="compositionally biased region" description="Low complexity" evidence="1">
    <location>
        <begin position="776"/>
        <end position="790"/>
    </location>
</feature>
<feature type="domain" description="Phosphatidate phosphatase APP1 catalytic" evidence="2">
    <location>
        <begin position="377"/>
        <end position="525"/>
    </location>
</feature>
<feature type="region of interest" description="Disordered" evidence="1">
    <location>
        <begin position="579"/>
        <end position="635"/>
    </location>
</feature>
<feature type="compositionally biased region" description="Polar residues" evidence="1">
    <location>
        <begin position="141"/>
        <end position="157"/>
    </location>
</feature>
<feature type="compositionally biased region" description="Polar residues" evidence="1">
    <location>
        <begin position="700"/>
        <end position="720"/>
    </location>
</feature>
<feature type="region of interest" description="Disordered" evidence="1">
    <location>
        <begin position="136"/>
        <end position="166"/>
    </location>
</feature>
<feature type="compositionally biased region" description="Polar residues" evidence="1">
    <location>
        <begin position="870"/>
        <end position="880"/>
    </location>
</feature>
<protein>
    <recommendedName>
        <fullName evidence="2">Phosphatidate phosphatase APP1 catalytic domain-containing protein</fullName>
    </recommendedName>
</protein>
<dbReference type="EMBL" id="JAAAID010001037">
    <property type="protein sequence ID" value="KAG0012089.1"/>
    <property type="molecule type" value="Genomic_DNA"/>
</dbReference>
<evidence type="ECO:0000259" key="2">
    <source>
        <dbReference type="Pfam" id="PF09949"/>
    </source>
</evidence>
<evidence type="ECO:0000256" key="1">
    <source>
        <dbReference type="SAM" id="MobiDB-lite"/>
    </source>
</evidence>
<feature type="compositionally biased region" description="Low complexity" evidence="1">
    <location>
        <begin position="856"/>
        <end position="869"/>
    </location>
</feature>
<dbReference type="AlphaFoldDB" id="A0A9P6MTP0"/>
<feature type="compositionally biased region" description="Basic and acidic residues" evidence="1">
    <location>
        <begin position="597"/>
        <end position="606"/>
    </location>
</feature>
<organism evidence="3 4">
    <name type="scientific">Entomortierella chlamydospora</name>
    <dbReference type="NCBI Taxonomy" id="101097"/>
    <lineage>
        <taxon>Eukaryota</taxon>
        <taxon>Fungi</taxon>
        <taxon>Fungi incertae sedis</taxon>
        <taxon>Mucoromycota</taxon>
        <taxon>Mortierellomycotina</taxon>
        <taxon>Mortierellomycetes</taxon>
        <taxon>Mortierellales</taxon>
        <taxon>Mortierellaceae</taxon>
        <taxon>Entomortierella</taxon>
    </lineage>
</organism>
<feature type="region of interest" description="Disordered" evidence="1">
    <location>
        <begin position="856"/>
        <end position="880"/>
    </location>
</feature>
<gene>
    <name evidence="3" type="ORF">BGZ80_000211</name>
</gene>
<comment type="caution">
    <text evidence="3">The sequence shown here is derived from an EMBL/GenBank/DDBJ whole genome shotgun (WGS) entry which is preliminary data.</text>
</comment>